<dbReference type="KEGG" id="vg:54980943"/>
<dbReference type="Pfam" id="PF08200">
    <property type="entry name" value="Phage_T7_1_1"/>
    <property type="match status" value="1"/>
</dbReference>
<proteinExistence type="predicted"/>
<dbReference type="Proteomes" id="UP000226151">
    <property type="component" value="Genome"/>
</dbReference>
<feature type="compositionally biased region" description="Basic and acidic residues" evidence="1">
    <location>
        <begin position="35"/>
        <end position="44"/>
    </location>
</feature>
<keyword evidence="3" id="KW-1185">Reference proteome</keyword>
<reference evidence="3" key="1">
    <citation type="submission" date="2017-04" db="EMBL/GenBank/DDBJ databases">
        <title>Complete genome sequence of novel T7-like phage PHB02 against Capsular type A Pasteurella multocida.</title>
        <authorList>
            <person name="Chen B.Y."/>
            <person name="Wu B."/>
            <person name="Sun C.E."/>
            <person name="Song Y.J."/>
        </authorList>
    </citation>
    <scope>NUCLEOTIDE SEQUENCE [LARGE SCALE GENOMIC DNA]</scope>
</reference>
<feature type="compositionally biased region" description="Basic and acidic residues" evidence="1">
    <location>
        <begin position="17"/>
        <end position="26"/>
    </location>
</feature>
<dbReference type="RefSeq" id="YP_009790779.1">
    <property type="nucleotide sequence ID" value="NC_047831.1"/>
</dbReference>
<protein>
    <submittedName>
        <fullName evidence="2">Uncharacterized protein</fullName>
    </submittedName>
</protein>
<evidence type="ECO:0000313" key="2">
    <source>
        <dbReference type="EMBL" id="ARV77604.1"/>
    </source>
</evidence>
<organism evidence="2 3">
    <name type="scientific">Pasteurella phage vB_PmuP_PHB02</name>
    <dbReference type="NCBI Taxonomy" id="2005054"/>
    <lineage>
        <taxon>Viruses</taxon>
        <taxon>Duplodnaviria</taxon>
        <taxon>Heunggongvirae</taxon>
        <taxon>Uroviricota</taxon>
        <taxon>Caudoviricetes</taxon>
        <taxon>Autographivirales</taxon>
        <taxon>Autotranscriptaviridae</taxon>
        <taxon>Studiervirinae</taxon>
        <taxon>Wuhanvirus</taxon>
        <taxon>Wuhanvirus PHB02</taxon>
    </lineage>
</organism>
<dbReference type="InterPro" id="IPR013232">
    <property type="entry name" value="Phage_T7_Gp1.1"/>
</dbReference>
<sequence>MVTNKSIVKTNKKTHRNYWEDQEFKQKGRKLNKTKRGESDKYKW</sequence>
<dbReference type="GeneID" id="54980943"/>
<feature type="region of interest" description="Disordered" evidence="1">
    <location>
        <begin position="1"/>
        <end position="44"/>
    </location>
</feature>
<evidence type="ECO:0000256" key="1">
    <source>
        <dbReference type="SAM" id="MobiDB-lite"/>
    </source>
</evidence>
<evidence type="ECO:0000313" key="3">
    <source>
        <dbReference type="Proteomes" id="UP000226151"/>
    </source>
</evidence>
<dbReference type="EMBL" id="MF034659">
    <property type="protein sequence ID" value="ARV77604.1"/>
    <property type="molecule type" value="Genomic_DNA"/>
</dbReference>
<name>A0A1Y0SY85_9CAUD</name>
<accession>A0A1Y0SY85</accession>